<sequence length="194" mass="20928">MAPAPIRVTFCKLGDDRPSVCGILYPFLPSGSLADHIEKKNELGSRNLWLQPPLRPLLLGNCQEMFLMPILMASLAGDLAFLWDKSAEGGFCQSAIEAGLRILESCVEAKSASEIKASADNPGCLNATSVASADRPVYSPSTSKTNDPLDYALSTDLQSQLVSVLRTARTSSEKAIPLVKNILENGHPIFRKIL</sequence>
<organism evidence="1 2">
    <name type="scientific">Marssonina brunnea f. sp. multigermtubi (strain MB_m1)</name>
    <name type="common">Marssonina leaf spot fungus</name>
    <dbReference type="NCBI Taxonomy" id="1072389"/>
    <lineage>
        <taxon>Eukaryota</taxon>
        <taxon>Fungi</taxon>
        <taxon>Dikarya</taxon>
        <taxon>Ascomycota</taxon>
        <taxon>Pezizomycotina</taxon>
        <taxon>Leotiomycetes</taxon>
        <taxon>Helotiales</taxon>
        <taxon>Drepanopezizaceae</taxon>
        <taxon>Drepanopeziza</taxon>
    </lineage>
</organism>
<dbReference type="EMBL" id="JH921434">
    <property type="protein sequence ID" value="EKD18037.1"/>
    <property type="molecule type" value="Genomic_DNA"/>
</dbReference>
<dbReference type="HOGENOM" id="CLU_1402716_0_0_1"/>
<evidence type="ECO:0000313" key="2">
    <source>
        <dbReference type="Proteomes" id="UP000006753"/>
    </source>
</evidence>
<proteinExistence type="predicted"/>
<keyword evidence="2" id="KW-1185">Reference proteome</keyword>
<dbReference type="InParanoid" id="K1WZG5"/>
<dbReference type="OrthoDB" id="4062651at2759"/>
<dbReference type="AlphaFoldDB" id="K1WZG5"/>
<accession>K1WZG5</accession>
<dbReference type="KEGG" id="mbe:MBM_03809"/>
<evidence type="ECO:0000313" key="1">
    <source>
        <dbReference type="EMBL" id="EKD18037.1"/>
    </source>
</evidence>
<reference evidence="1 2" key="1">
    <citation type="journal article" date="2012" name="BMC Genomics">
        <title>Sequencing the genome of Marssonina brunnea reveals fungus-poplar co-evolution.</title>
        <authorList>
            <person name="Zhu S."/>
            <person name="Cao Y.-Z."/>
            <person name="Jiang C."/>
            <person name="Tan B.-Y."/>
            <person name="Wang Z."/>
            <person name="Feng S."/>
            <person name="Zhang L."/>
            <person name="Su X.-H."/>
            <person name="Brejova B."/>
            <person name="Vinar T."/>
            <person name="Xu M."/>
            <person name="Wang M.-X."/>
            <person name="Zhang S.-G."/>
            <person name="Huang M.-R."/>
            <person name="Wu R."/>
            <person name="Zhou Y."/>
        </authorList>
    </citation>
    <scope>NUCLEOTIDE SEQUENCE [LARGE SCALE GENOMIC DNA]</scope>
    <source>
        <strain evidence="1 2">MB_m1</strain>
    </source>
</reference>
<dbReference type="Proteomes" id="UP000006753">
    <property type="component" value="Unassembled WGS sequence"/>
</dbReference>
<name>K1WZG5_MARBU</name>
<dbReference type="STRING" id="1072389.K1WZG5"/>
<gene>
    <name evidence="1" type="ORF">MBM_03809</name>
</gene>
<protein>
    <submittedName>
        <fullName evidence="1">Uncharacterized protein</fullName>
    </submittedName>
</protein>